<evidence type="ECO:0000256" key="6">
    <source>
        <dbReference type="ARBA" id="ARBA00022989"/>
    </source>
</evidence>
<reference evidence="11 12" key="1">
    <citation type="submission" date="2020-03" db="EMBL/GenBank/DDBJ databases">
        <title>Genomic Encyclopedia of Type Strains, Phase IV (KMG-IV): sequencing the most valuable type-strain genomes for metagenomic binning, comparative biology and taxonomic classification.</title>
        <authorList>
            <person name="Goeker M."/>
        </authorList>
    </citation>
    <scope>NUCLEOTIDE SEQUENCE [LARGE SCALE GENOMIC DNA]</scope>
    <source>
        <strain evidence="11 12">DSM 19867</strain>
    </source>
</reference>
<feature type="transmembrane region" description="Helical" evidence="8">
    <location>
        <begin position="187"/>
        <end position="205"/>
    </location>
</feature>
<evidence type="ECO:0000256" key="5">
    <source>
        <dbReference type="ARBA" id="ARBA00022692"/>
    </source>
</evidence>
<dbReference type="SUPFAM" id="SSF161111">
    <property type="entry name" value="Cation efflux protein transmembrane domain-like"/>
    <property type="match status" value="1"/>
</dbReference>
<dbReference type="InterPro" id="IPR050291">
    <property type="entry name" value="CDF_Transporter"/>
</dbReference>
<protein>
    <submittedName>
        <fullName evidence="11">Ferrous-iron efflux pump FieF</fullName>
    </submittedName>
</protein>
<evidence type="ECO:0000256" key="4">
    <source>
        <dbReference type="ARBA" id="ARBA00022475"/>
    </source>
</evidence>
<keyword evidence="12" id="KW-1185">Reference proteome</keyword>
<feature type="transmembrane region" description="Helical" evidence="8">
    <location>
        <begin position="17"/>
        <end position="38"/>
    </location>
</feature>
<sequence>MSLVKDKAHYERLMRQVALAAVLTAIFLAVLKTVAFILTDSMAMLGSLADSALDIIASFVNLLAVRHALTPADEDHRFGHAKAEPLAGLAQGAFIGGSAVFLAIESVRRLIDPQPIANGVVGLWVMVVSIVVTVILVAAQRHVVRKTGSLAISADRAHYVSDILVNAGVIVGLLLASNLGWQAADPLMGLAIAALIANTAWHVFIQSYDQLMDRELPDTAREEIKTILLSHPEIHALHDLRTRAAGTKSFIQVHIELDPALSLYRAHQISDEAEALLRKTYKDADILIHQDVAGLEQPAALAQN</sequence>
<dbReference type="RefSeq" id="WP_167083388.1">
    <property type="nucleotide sequence ID" value="NZ_BAAADC010000001.1"/>
</dbReference>
<organism evidence="11 12">
    <name type="scientific">Rhizomicrobium palustre</name>
    <dbReference type="NCBI Taxonomy" id="189966"/>
    <lineage>
        <taxon>Bacteria</taxon>
        <taxon>Pseudomonadati</taxon>
        <taxon>Pseudomonadota</taxon>
        <taxon>Alphaproteobacteria</taxon>
        <taxon>Micropepsales</taxon>
        <taxon>Micropepsaceae</taxon>
        <taxon>Rhizomicrobium</taxon>
    </lineage>
</organism>
<evidence type="ECO:0000256" key="8">
    <source>
        <dbReference type="SAM" id="Phobius"/>
    </source>
</evidence>
<dbReference type="Pfam" id="PF01545">
    <property type="entry name" value="Cation_efflux"/>
    <property type="match status" value="1"/>
</dbReference>
<keyword evidence="6 8" id="KW-1133">Transmembrane helix</keyword>
<feature type="transmembrane region" description="Helical" evidence="8">
    <location>
        <begin position="116"/>
        <end position="138"/>
    </location>
</feature>
<evidence type="ECO:0000259" key="9">
    <source>
        <dbReference type="Pfam" id="PF01545"/>
    </source>
</evidence>
<dbReference type="GO" id="GO:0006882">
    <property type="term" value="P:intracellular zinc ion homeostasis"/>
    <property type="evidence" value="ECO:0007669"/>
    <property type="project" value="TreeGrafter"/>
</dbReference>
<dbReference type="Gene3D" id="3.30.70.1350">
    <property type="entry name" value="Cation efflux protein, cytoplasmic domain"/>
    <property type="match status" value="1"/>
</dbReference>
<feature type="domain" description="Cation efflux protein cytoplasmic" evidence="10">
    <location>
        <begin position="216"/>
        <end position="291"/>
    </location>
</feature>
<dbReference type="AlphaFoldDB" id="A0A846N022"/>
<dbReference type="NCBIfam" id="TIGR01297">
    <property type="entry name" value="CDF"/>
    <property type="match status" value="1"/>
</dbReference>
<dbReference type="GO" id="GO:0015086">
    <property type="term" value="F:cadmium ion transmembrane transporter activity"/>
    <property type="evidence" value="ECO:0007669"/>
    <property type="project" value="TreeGrafter"/>
</dbReference>
<accession>A0A846N022</accession>
<dbReference type="PANTHER" id="PTHR43840:SF41">
    <property type="entry name" value="CATION-EFFLUX PUMP FIEF"/>
    <property type="match status" value="1"/>
</dbReference>
<evidence type="ECO:0000313" key="12">
    <source>
        <dbReference type="Proteomes" id="UP000570514"/>
    </source>
</evidence>
<evidence type="ECO:0000256" key="3">
    <source>
        <dbReference type="ARBA" id="ARBA00022448"/>
    </source>
</evidence>
<keyword evidence="3" id="KW-0813">Transport</keyword>
<dbReference type="InterPro" id="IPR036837">
    <property type="entry name" value="Cation_efflux_CTD_sf"/>
</dbReference>
<dbReference type="Gene3D" id="1.20.1510.10">
    <property type="entry name" value="Cation efflux protein transmembrane domain"/>
    <property type="match status" value="1"/>
</dbReference>
<evidence type="ECO:0000256" key="7">
    <source>
        <dbReference type="ARBA" id="ARBA00023136"/>
    </source>
</evidence>
<keyword evidence="7 8" id="KW-0472">Membrane</keyword>
<comment type="similarity">
    <text evidence="2">Belongs to the cation diffusion facilitator (CDF) transporter (TC 2.A.4) family.</text>
</comment>
<dbReference type="InterPro" id="IPR027469">
    <property type="entry name" value="Cation_efflux_TMD_sf"/>
</dbReference>
<evidence type="ECO:0000313" key="11">
    <source>
        <dbReference type="EMBL" id="NIK89284.1"/>
    </source>
</evidence>
<name>A0A846N022_9PROT</name>
<comment type="subcellular location">
    <subcellularLocation>
        <location evidence="1">Membrane</location>
        <topology evidence="1">Multi-pass membrane protein</topology>
    </subcellularLocation>
</comment>
<dbReference type="GO" id="GO:0015341">
    <property type="term" value="F:zinc efflux antiporter activity"/>
    <property type="evidence" value="ECO:0007669"/>
    <property type="project" value="TreeGrafter"/>
</dbReference>
<gene>
    <name evidence="11" type="ORF">FHS83_002602</name>
</gene>
<dbReference type="GO" id="GO:0015093">
    <property type="term" value="F:ferrous iron transmembrane transporter activity"/>
    <property type="evidence" value="ECO:0007669"/>
    <property type="project" value="TreeGrafter"/>
</dbReference>
<feature type="domain" description="Cation efflux protein transmembrane" evidence="9">
    <location>
        <begin position="19"/>
        <end position="212"/>
    </location>
</feature>
<dbReference type="InterPro" id="IPR058533">
    <property type="entry name" value="Cation_efflux_TM"/>
</dbReference>
<keyword evidence="4" id="KW-1003">Cell membrane</keyword>
<feature type="transmembrane region" description="Helical" evidence="8">
    <location>
        <begin position="159"/>
        <end position="181"/>
    </location>
</feature>
<dbReference type="Proteomes" id="UP000570514">
    <property type="component" value="Unassembled WGS sequence"/>
</dbReference>
<dbReference type="InterPro" id="IPR027470">
    <property type="entry name" value="Cation_efflux_CTD"/>
</dbReference>
<dbReference type="SUPFAM" id="SSF160240">
    <property type="entry name" value="Cation efflux protein cytoplasmic domain-like"/>
    <property type="match status" value="1"/>
</dbReference>
<feature type="transmembrane region" description="Helical" evidence="8">
    <location>
        <begin position="86"/>
        <end position="104"/>
    </location>
</feature>
<evidence type="ECO:0000256" key="1">
    <source>
        <dbReference type="ARBA" id="ARBA00004141"/>
    </source>
</evidence>
<evidence type="ECO:0000259" key="10">
    <source>
        <dbReference type="Pfam" id="PF16916"/>
    </source>
</evidence>
<dbReference type="Pfam" id="PF16916">
    <property type="entry name" value="ZT_dimer"/>
    <property type="match status" value="1"/>
</dbReference>
<keyword evidence="5 8" id="KW-0812">Transmembrane</keyword>
<feature type="transmembrane region" description="Helical" evidence="8">
    <location>
        <begin position="44"/>
        <end position="65"/>
    </location>
</feature>
<comment type="caution">
    <text evidence="11">The sequence shown here is derived from an EMBL/GenBank/DDBJ whole genome shotgun (WGS) entry which is preliminary data.</text>
</comment>
<dbReference type="InterPro" id="IPR002524">
    <property type="entry name" value="Cation_efflux"/>
</dbReference>
<dbReference type="GO" id="GO:0005886">
    <property type="term" value="C:plasma membrane"/>
    <property type="evidence" value="ECO:0007669"/>
    <property type="project" value="TreeGrafter"/>
</dbReference>
<evidence type="ECO:0000256" key="2">
    <source>
        <dbReference type="ARBA" id="ARBA00008114"/>
    </source>
</evidence>
<proteinExistence type="inferred from homology"/>
<dbReference type="PANTHER" id="PTHR43840">
    <property type="entry name" value="MITOCHONDRIAL METAL TRANSPORTER 1-RELATED"/>
    <property type="match status" value="1"/>
</dbReference>
<dbReference type="EMBL" id="JAASRM010000001">
    <property type="protein sequence ID" value="NIK89284.1"/>
    <property type="molecule type" value="Genomic_DNA"/>
</dbReference>